<keyword evidence="3" id="KW-1185">Reference proteome</keyword>
<organism evidence="2 3">
    <name type="scientific">Caerostris darwini</name>
    <dbReference type="NCBI Taxonomy" id="1538125"/>
    <lineage>
        <taxon>Eukaryota</taxon>
        <taxon>Metazoa</taxon>
        <taxon>Ecdysozoa</taxon>
        <taxon>Arthropoda</taxon>
        <taxon>Chelicerata</taxon>
        <taxon>Arachnida</taxon>
        <taxon>Araneae</taxon>
        <taxon>Araneomorphae</taxon>
        <taxon>Entelegynae</taxon>
        <taxon>Araneoidea</taxon>
        <taxon>Araneidae</taxon>
        <taxon>Caerostris</taxon>
    </lineage>
</organism>
<proteinExistence type="predicted"/>
<name>A0AAV4SHQ0_9ARAC</name>
<accession>A0AAV4SHQ0</accession>
<gene>
    <name evidence="2" type="primary">AVEN_65370_1</name>
    <name evidence="2" type="ORF">CDAR_571391</name>
</gene>
<evidence type="ECO:0000313" key="2">
    <source>
        <dbReference type="EMBL" id="GIY33958.1"/>
    </source>
</evidence>
<dbReference type="Proteomes" id="UP001054837">
    <property type="component" value="Unassembled WGS sequence"/>
</dbReference>
<dbReference type="AlphaFoldDB" id="A0AAV4SHQ0"/>
<comment type="caution">
    <text evidence="2">The sequence shown here is derived from an EMBL/GenBank/DDBJ whole genome shotgun (WGS) entry which is preliminary data.</text>
</comment>
<feature type="domain" description="Retroviral polymerase SH3-like" evidence="1">
    <location>
        <begin position="2"/>
        <end position="28"/>
    </location>
</feature>
<dbReference type="Pfam" id="PF25597">
    <property type="entry name" value="SH3_retrovirus"/>
    <property type="match status" value="1"/>
</dbReference>
<dbReference type="InterPro" id="IPR057670">
    <property type="entry name" value="SH3_retrovirus"/>
</dbReference>
<reference evidence="2 3" key="1">
    <citation type="submission" date="2021-06" db="EMBL/GenBank/DDBJ databases">
        <title>Caerostris darwini draft genome.</title>
        <authorList>
            <person name="Kono N."/>
            <person name="Arakawa K."/>
        </authorList>
    </citation>
    <scope>NUCLEOTIDE SEQUENCE [LARGE SCALE GENOMIC DNA]</scope>
</reference>
<evidence type="ECO:0000259" key="1">
    <source>
        <dbReference type="Pfam" id="PF25597"/>
    </source>
</evidence>
<sequence length="91" mass="10680">MRGYRIWVPSERRVIETINVTFDENEVLSGAVLDLKNIIKEKLGYYPSYSETISEVDYEISNHKSSKEIRKEVKTEKTKDVKPEPITEIKF</sequence>
<evidence type="ECO:0000313" key="3">
    <source>
        <dbReference type="Proteomes" id="UP001054837"/>
    </source>
</evidence>
<protein>
    <recommendedName>
        <fullName evidence="1">Retroviral polymerase SH3-like domain-containing protein</fullName>
    </recommendedName>
</protein>
<dbReference type="EMBL" id="BPLQ01007999">
    <property type="protein sequence ID" value="GIY33958.1"/>
    <property type="molecule type" value="Genomic_DNA"/>
</dbReference>